<dbReference type="Pfam" id="PF10119">
    <property type="entry name" value="MethyTransf_Reg"/>
    <property type="match status" value="1"/>
</dbReference>
<feature type="domain" description="Methyltransferase" evidence="2">
    <location>
        <begin position="55"/>
        <end position="153"/>
    </location>
</feature>
<reference evidence="4 5" key="1">
    <citation type="journal article" date="2019" name="Emerg. Microbes Infect.">
        <title>Comprehensive subspecies identification of 175 nontuberculous mycobacteria species based on 7547 genomic profiles.</title>
        <authorList>
            <person name="Matsumoto Y."/>
            <person name="Kinjo T."/>
            <person name="Motooka D."/>
            <person name="Nabeya D."/>
            <person name="Jung N."/>
            <person name="Uechi K."/>
            <person name="Horii T."/>
            <person name="Iida T."/>
            <person name="Fujita J."/>
            <person name="Nakamura S."/>
        </authorList>
    </citation>
    <scope>NUCLEOTIDE SEQUENCE [LARGE SCALE GENOMIC DNA]</scope>
    <source>
        <strain evidence="4 5">JCM 13574</strain>
    </source>
</reference>
<dbReference type="InterPro" id="IPR048976">
    <property type="entry name" value="WHD_PKMT"/>
</dbReference>
<evidence type="ECO:0000313" key="5">
    <source>
        <dbReference type="Proteomes" id="UP000466517"/>
    </source>
</evidence>
<feature type="domain" description="PKMT C-terminal winged helix" evidence="3">
    <location>
        <begin position="445"/>
        <end position="498"/>
    </location>
</feature>
<gene>
    <name evidence="4" type="ORF">MMAD_29100</name>
</gene>
<dbReference type="CDD" id="cd02440">
    <property type="entry name" value="AdoMet_MTases"/>
    <property type="match status" value="1"/>
</dbReference>
<dbReference type="InterPro" id="IPR050723">
    <property type="entry name" value="CFA/CMAS"/>
</dbReference>
<keyword evidence="5" id="KW-1185">Reference proteome</keyword>
<evidence type="ECO:0000259" key="2">
    <source>
        <dbReference type="Pfam" id="PF13649"/>
    </source>
</evidence>
<organism evidence="4 5">
    <name type="scientific">Mycolicibacterium madagascariense</name>
    <dbReference type="NCBI Taxonomy" id="212765"/>
    <lineage>
        <taxon>Bacteria</taxon>
        <taxon>Bacillati</taxon>
        <taxon>Actinomycetota</taxon>
        <taxon>Actinomycetes</taxon>
        <taxon>Mycobacteriales</taxon>
        <taxon>Mycobacteriaceae</taxon>
        <taxon>Mycolicibacterium</taxon>
    </lineage>
</organism>
<dbReference type="Gene3D" id="3.40.50.150">
    <property type="entry name" value="Vaccinia Virus protein VP39"/>
    <property type="match status" value="1"/>
</dbReference>
<dbReference type="InterPro" id="IPR041698">
    <property type="entry name" value="Methyltransf_25"/>
</dbReference>
<dbReference type="PANTHER" id="PTHR43667:SF2">
    <property type="entry name" value="FATTY ACID C-METHYL TRANSFERASE"/>
    <property type="match status" value="1"/>
</dbReference>
<dbReference type="Pfam" id="PF21782">
    <property type="entry name" value="WHD_PKMT"/>
    <property type="match status" value="1"/>
</dbReference>
<dbReference type="EMBL" id="AP022610">
    <property type="protein sequence ID" value="BBZ28615.1"/>
    <property type="molecule type" value="Genomic_DNA"/>
</dbReference>
<dbReference type="InterPro" id="IPR029063">
    <property type="entry name" value="SAM-dependent_MTases_sf"/>
</dbReference>
<evidence type="ECO:0000259" key="1">
    <source>
        <dbReference type="Pfam" id="PF10119"/>
    </source>
</evidence>
<dbReference type="KEGG" id="mmag:MMAD_29100"/>
<dbReference type="RefSeq" id="WP_163738300.1">
    <property type="nucleotide sequence ID" value="NZ_AP022610.1"/>
</dbReference>
<dbReference type="SUPFAM" id="SSF53335">
    <property type="entry name" value="S-adenosyl-L-methionine-dependent methyltransferases"/>
    <property type="match status" value="1"/>
</dbReference>
<evidence type="ECO:0000313" key="4">
    <source>
        <dbReference type="EMBL" id="BBZ28615.1"/>
    </source>
</evidence>
<name>A0A7I7XHP4_9MYCO</name>
<dbReference type="InterPro" id="IPR018773">
    <property type="entry name" value="MeTrfase_reg_dom_prd"/>
</dbReference>
<dbReference type="AlphaFoldDB" id="A0A7I7XHP4"/>
<evidence type="ECO:0008006" key="6">
    <source>
        <dbReference type="Google" id="ProtNLM"/>
    </source>
</evidence>
<protein>
    <recommendedName>
        <fullName evidence="6">Methyltransferase</fullName>
    </recommendedName>
</protein>
<feature type="domain" description="Methyltransferase regulatory" evidence="1">
    <location>
        <begin position="225"/>
        <end position="308"/>
    </location>
</feature>
<accession>A0A7I7XHP4</accession>
<dbReference type="Pfam" id="PF13649">
    <property type="entry name" value="Methyltransf_25"/>
    <property type="match status" value="1"/>
</dbReference>
<sequence>MIQRADQTNAVDALRSDYDKTPYTSNSFPQSAPGKLAAIAHLFGLPAPEVARARVLEIGCAAGGNLIPFAATHPQARVVGIDLSEVQIEQGRTQARAVGVDNLELIAGDVARLDLAALGRFDFVIAHGVYSWVPPQVQDALLAAIRSTLTPTGVAYVSYNTYPGWKSKETLRDAMLLASGAHTTPQDKAREARAMADFLEAAAPADSVLAKVVAVAKDHALGFADSYLLHDELAAFNAPCYFYEMIGRAGAHGLTYLAEAHVETMFPGNFGPTVKDFLDAKCGGVQVLIEQYLDFVLNRMFRETLFVHADATPRISHQPDPGRYRPLHVAAWVPPAAEPTVLDHSRQEYVVSDATLFTNDPGVKAAMDAFSARWPWTLSRQELFDAVHGRLVSAGLTPSDQLAGHLDNLVGVLITQGVANFRLTPVIPESASGAFRLDERVRRMAELTRERDGAARTFNVWHETVELSPVDGHLVPLLDGSRDRDALLTALSATMQDEPAVLADLVDTLPQRLVEMKLLG</sequence>
<evidence type="ECO:0000259" key="3">
    <source>
        <dbReference type="Pfam" id="PF21782"/>
    </source>
</evidence>
<dbReference type="Proteomes" id="UP000466517">
    <property type="component" value="Chromosome"/>
</dbReference>
<dbReference type="PANTHER" id="PTHR43667">
    <property type="entry name" value="CYCLOPROPANE-FATTY-ACYL-PHOSPHOLIPID SYNTHASE"/>
    <property type="match status" value="1"/>
</dbReference>
<proteinExistence type="predicted"/>